<dbReference type="InterPro" id="IPR011527">
    <property type="entry name" value="ABC1_TM_dom"/>
</dbReference>
<evidence type="ECO:0000313" key="13">
    <source>
        <dbReference type="Proteomes" id="UP000093391"/>
    </source>
</evidence>
<evidence type="ECO:0000259" key="10">
    <source>
        <dbReference type="PROSITE" id="PS50893"/>
    </source>
</evidence>
<evidence type="ECO:0000313" key="12">
    <source>
        <dbReference type="EMBL" id="AOA58101.1"/>
    </source>
</evidence>
<keyword evidence="8 9" id="KW-0472">Membrane</keyword>
<keyword evidence="6 12" id="KW-0067">ATP-binding</keyword>
<dbReference type="Gene3D" id="1.20.1560.10">
    <property type="entry name" value="ABC transporter type 1, transmembrane domain"/>
    <property type="match status" value="1"/>
</dbReference>
<dbReference type="PANTHER" id="PTHR24221">
    <property type="entry name" value="ATP-BINDING CASSETTE SUB-FAMILY B"/>
    <property type="match status" value="1"/>
</dbReference>
<evidence type="ECO:0000256" key="3">
    <source>
        <dbReference type="ARBA" id="ARBA00022475"/>
    </source>
</evidence>
<evidence type="ECO:0000256" key="8">
    <source>
        <dbReference type="ARBA" id="ARBA00023136"/>
    </source>
</evidence>
<dbReference type="SUPFAM" id="SSF52540">
    <property type="entry name" value="P-loop containing nucleoside triphosphate hydrolases"/>
    <property type="match status" value="1"/>
</dbReference>
<evidence type="ECO:0000256" key="1">
    <source>
        <dbReference type="ARBA" id="ARBA00004651"/>
    </source>
</evidence>
<dbReference type="PANTHER" id="PTHR24221:SF654">
    <property type="entry name" value="ATP-BINDING CASSETTE SUB-FAMILY B MEMBER 6"/>
    <property type="match status" value="1"/>
</dbReference>
<dbReference type="InterPro" id="IPR003439">
    <property type="entry name" value="ABC_transporter-like_ATP-bd"/>
</dbReference>
<comment type="subcellular location">
    <subcellularLocation>
        <location evidence="1">Cell membrane</location>
        <topology evidence="1">Multi-pass membrane protein</topology>
    </subcellularLocation>
</comment>
<accession>A0A1B2LYU9</accession>
<keyword evidence="4 9" id="KW-0812">Transmembrane</keyword>
<evidence type="ECO:0000259" key="11">
    <source>
        <dbReference type="PROSITE" id="PS50929"/>
    </source>
</evidence>
<evidence type="ECO:0000256" key="2">
    <source>
        <dbReference type="ARBA" id="ARBA00022448"/>
    </source>
</evidence>
<evidence type="ECO:0000256" key="4">
    <source>
        <dbReference type="ARBA" id="ARBA00022692"/>
    </source>
</evidence>
<keyword evidence="7 9" id="KW-1133">Transmembrane helix</keyword>
<dbReference type="GO" id="GO:0016887">
    <property type="term" value="F:ATP hydrolysis activity"/>
    <property type="evidence" value="ECO:0007669"/>
    <property type="project" value="InterPro"/>
</dbReference>
<evidence type="ECO:0000256" key="9">
    <source>
        <dbReference type="SAM" id="Phobius"/>
    </source>
</evidence>
<feature type="domain" description="ABC transporter" evidence="10">
    <location>
        <begin position="335"/>
        <end position="570"/>
    </location>
</feature>
<sequence>MLKKFIGLLADDAAQFRRYVALCVAYAVLCGLMMGLSLWLLLQLLHGGQINLLLWLVVLILAVALCWYWRAQVEQAGIAVGVKLLQGLRQRLGQHVATLPVGWFNQHNNTQFSHIVNHGVMVIAQLPAHVFTPVLVAMVIAVMMMLALFCINPILGAIALCGLAILVLMFKVSAYLSAQADAAFQQRFAAASQRIVEFAQAQSVLRAFNAEGQSTRLLQQAVDQQHQSGFKLILLSSCAALCNAWVVQSLFAVLFLVTLQGLSLFSAAAIPLADLWLTLAAILVIFRFIEPLLELAGYSEVIRSATEQIQQLEQIFAAQALTEASQPQVLLDHSITIEQLSFRYHDQQPAVLQDIHLYLPAGSMTALIGTSGSGKSTLARLIARFFDPQAGKIMIGGVDVRSMPTAQLAAQISQIFQDNYLFAGSIADNIGIAKAHASDAEIIAMAHQVGLQPLLHRLPEGIHSLVGEGGARLSGGERQRIAIARALMKDAAILLVDEATAALDAENQALISNLLLQLKGQRTILVIAHQLATITDADQIVVLEQGRVVEQGAPEQLLAQQGHYAEFLQQQQRVKGWHIE</sequence>
<dbReference type="FunFam" id="3.40.50.300:FF:000221">
    <property type="entry name" value="Multidrug ABC transporter ATP-binding protein"/>
    <property type="match status" value="1"/>
</dbReference>
<dbReference type="InterPro" id="IPR017871">
    <property type="entry name" value="ABC_transporter-like_CS"/>
</dbReference>
<feature type="transmembrane region" description="Helical" evidence="9">
    <location>
        <begin position="48"/>
        <end position="69"/>
    </location>
</feature>
<dbReference type="InterPro" id="IPR036640">
    <property type="entry name" value="ABC1_TM_sf"/>
</dbReference>
<dbReference type="PROSITE" id="PS50929">
    <property type="entry name" value="ABC_TM1F"/>
    <property type="match status" value="1"/>
</dbReference>
<keyword evidence="2" id="KW-0813">Transport</keyword>
<feature type="transmembrane region" description="Helical" evidence="9">
    <location>
        <begin position="155"/>
        <end position="178"/>
    </location>
</feature>
<keyword evidence="5" id="KW-0547">Nucleotide-binding</keyword>
<organism evidence="12 13">
    <name type="scientific">Acinetobacter larvae</name>
    <dbReference type="NCBI Taxonomy" id="1789224"/>
    <lineage>
        <taxon>Bacteria</taxon>
        <taxon>Pseudomonadati</taxon>
        <taxon>Pseudomonadota</taxon>
        <taxon>Gammaproteobacteria</taxon>
        <taxon>Moraxellales</taxon>
        <taxon>Moraxellaceae</taxon>
        <taxon>Acinetobacter</taxon>
    </lineage>
</organism>
<feature type="transmembrane region" description="Helical" evidence="9">
    <location>
        <begin position="263"/>
        <end position="286"/>
    </location>
</feature>
<dbReference type="GO" id="GO:0005524">
    <property type="term" value="F:ATP binding"/>
    <property type="evidence" value="ECO:0007669"/>
    <property type="project" value="UniProtKB-KW"/>
</dbReference>
<keyword evidence="3" id="KW-1003">Cell membrane</keyword>
<dbReference type="Pfam" id="PF00664">
    <property type="entry name" value="ABC_membrane"/>
    <property type="match status" value="1"/>
</dbReference>
<dbReference type="Proteomes" id="UP000093391">
    <property type="component" value="Chromosome"/>
</dbReference>
<evidence type="ECO:0000256" key="5">
    <source>
        <dbReference type="ARBA" id="ARBA00022741"/>
    </source>
</evidence>
<dbReference type="PROSITE" id="PS00211">
    <property type="entry name" value="ABC_TRANSPORTER_1"/>
    <property type="match status" value="1"/>
</dbReference>
<keyword evidence="13" id="KW-1185">Reference proteome</keyword>
<dbReference type="Gene3D" id="3.40.50.300">
    <property type="entry name" value="P-loop containing nucleotide triphosphate hydrolases"/>
    <property type="match status" value="1"/>
</dbReference>
<reference evidence="12 13" key="1">
    <citation type="submission" date="2016-08" db="EMBL/GenBank/DDBJ databases">
        <authorList>
            <person name="Seilhamer J.J."/>
        </authorList>
    </citation>
    <scope>NUCLEOTIDE SEQUENCE [LARGE SCALE GENOMIC DNA]</scope>
    <source>
        <strain evidence="12 13">BRTC-1</strain>
    </source>
</reference>
<dbReference type="STRING" id="1789224.BFG52_06865"/>
<dbReference type="OrthoDB" id="9806127at2"/>
<dbReference type="GO" id="GO:0005886">
    <property type="term" value="C:plasma membrane"/>
    <property type="evidence" value="ECO:0007669"/>
    <property type="project" value="UniProtKB-SubCell"/>
</dbReference>
<dbReference type="RefSeq" id="WP_067553898.1">
    <property type="nucleotide sequence ID" value="NZ_CP016895.1"/>
</dbReference>
<name>A0A1B2LYU9_9GAMM</name>
<dbReference type="GO" id="GO:0140359">
    <property type="term" value="F:ABC-type transporter activity"/>
    <property type="evidence" value="ECO:0007669"/>
    <property type="project" value="InterPro"/>
</dbReference>
<feature type="transmembrane region" description="Helical" evidence="9">
    <location>
        <begin position="130"/>
        <end position="149"/>
    </location>
</feature>
<dbReference type="InterPro" id="IPR039421">
    <property type="entry name" value="Type_1_exporter"/>
</dbReference>
<dbReference type="InterPro" id="IPR003593">
    <property type="entry name" value="AAA+_ATPase"/>
</dbReference>
<dbReference type="SMART" id="SM00382">
    <property type="entry name" value="AAA"/>
    <property type="match status" value="1"/>
</dbReference>
<dbReference type="PROSITE" id="PS50893">
    <property type="entry name" value="ABC_TRANSPORTER_2"/>
    <property type="match status" value="1"/>
</dbReference>
<gene>
    <name evidence="12" type="ORF">BFG52_06865</name>
</gene>
<dbReference type="InterPro" id="IPR027417">
    <property type="entry name" value="P-loop_NTPase"/>
</dbReference>
<dbReference type="EMBL" id="CP016895">
    <property type="protein sequence ID" value="AOA58101.1"/>
    <property type="molecule type" value="Genomic_DNA"/>
</dbReference>
<evidence type="ECO:0000256" key="6">
    <source>
        <dbReference type="ARBA" id="ARBA00022840"/>
    </source>
</evidence>
<dbReference type="GO" id="GO:0034040">
    <property type="term" value="F:ATPase-coupled lipid transmembrane transporter activity"/>
    <property type="evidence" value="ECO:0007669"/>
    <property type="project" value="TreeGrafter"/>
</dbReference>
<feature type="transmembrane region" description="Helical" evidence="9">
    <location>
        <begin position="232"/>
        <end position="257"/>
    </location>
</feature>
<dbReference type="SUPFAM" id="SSF90123">
    <property type="entry name" value="ABC transporter transmembrane region"/>
    <property type="match status" value="1"/>
</dbReference>
<proteinExistence type="predicted"/>
<dbReference type="KEGG" id="ala:BFG52_06865"/>
<dbReference type="AlphaFoldDB" id="A0A1B2LYU9"/>
<feature type="domain" description="ABC transmembrane type-1" evidence="11">
    <location>
        <begin position="21"/>
        <end position="304"/>
    </location>
</feature>
<feature type="transmembrane region" description="Helical" evidence="9">
    <location>
        <begin position="20"/>
        <end position="42"/>
    </location>
</feature>
<dbReference type="Pfam" id="PF00005">
    <property type="entry name" value="ABC_tran"/>
    <property type="match status" value="1"/>
</dbReference>
<protein>
    <submittedName>
        <fullName evidence="12">ABC transporter ATP-binding protein</fullName>
    </submittedName>
</protein>
<evidence type="ECO:0000256" key="7">
    <source>
        <dbReference type="ARBA" id="ARBA00022989"/>
    </source>
</evidence>